<proteinExistence type="predicted"/>
<dbReference type="EMBL" id="VSSQ01000121">
    <property type="protein sequence ID" value="MPL78962.1"/>
    <property type="molecule type" value="Genomic_DNA"/>
</dbReference>
<organism evidence="2">
    <name type="scientific">bioreactor metagenome</name>
    <dbReference type="NCBI Taxonomy" id="1076179"/>
    <lineage>
        <taxon>unclassified sequences</taxon>
        <taxon>metagenomes</taxon>
        <taxon>ecological metagenomes</taxon>
    </lineage>
</organism>
<protein>
    <recommendedName>
        <fullName evidence="1">DRTGG domain-containing protein</fullName>
    </recommendedName>
</protein>
<dbReference type="Pfam" id="PF07085">
    <property type="entry name" value="DRTGG"/>
    <property type="match status" value="1"/>
</dbReference>
<dbReference type="Gene3D" id="3.40.1390.20">
    <property type="entry name" value="HprK N-terminal domain-like"/>
    <property type="match status" value="1"/>
</dbReference>
<gene>
    <name evidence="2" type="ORF">SDC9_24835</name>
</gene>
<evidence type="ECO:0000259" key="1">
    <source>
        <dbReference type="Pfam" id="PF07085"/>
    </source>
</evidence>
<dbReference type="InterPro" id="IPR028979">
    <property type="entry name" value="Ser_kin/Pase_Hpr-like_N_sf"/>
</dbReference>
<accession>A0A644UJE6</accession>
<reference evidence="2" key="1">
    <citation type="submission" date="2019-08" db="EMBL/GenBank/DDBJ databases">
        <authorList>
            <person name="Kucharzyk K."/>
            <person name="Murdoch R.W."/>
            <person name="Higgins S."/>
            <person name="Loffler F."/>
        </authorList>
    </citation>
    <scope>NUCLEOTIDE SEQUENCE</scope>
</reference>
<dbReference type="SUPFAM" id="SSF75138">
    <property type="entry name" value="HprK N-terminal domain-like"/>
    <property type="match status" value="1"/>
</dbReference>
<comment type="caution">
    <text evidence="2">The sequence shown here is derived from an EMBL/GenBank/DDBJ whole genome shotgun (WGS) entry which is preliminary data.</text>
</comment>
<dbReference type="AlphaFoldDB" id="A0A644UJE6"/>
<name>A0A644UJE6_9ZZZZ</name>
<sequence>MLKLSEVQKALSARTIVGEDKLNREAESAFGADLMSDVLAFTRKKTLLLTGLTNVQVIRTADVSELSAIVFVRGKIPGAEILQVAKECDIPVLLTDYTMFEACGILYKLGLPACHINETKGMS</sequence>
<feature type="domain" description="DRTGG" evidence="1">
    <location>
        <begin position="6"/>
        <end position="105"/>
    </location>
</feature>
<dbReference type="InterPro" id="IPR010766">
    <property type="entry name" value="DRTGG"/>
</dbReference>
<evidence type="ECO:0000313" key="2">
    <source>
        <dbReference type="EMBL" id="MPL78962.1"/>
    </source>
</evidence>